<dbReference type="InterPro" id="IPR033124">
    <property type="entry name" value="Ser_caboxypep_his_AS"/>
</dbReference>
<proteinExistence type="inferred from homology"/>
<keyword evidence="3 7" id="KW-0645">Protease</keyword>
<evidence type="ECO:0000256" key="2">
    <source>
        <dbReference type="ARBA" id="ARBA00022645"/>
    </source>
</evidence>
<dbReference type="SUPFAM" id="SSF53474">
    <property type="entry name" value="alpha/beta-Hydrolases"/>
    <property type="match status" value="1"/>
</dbReference>
<comment type="similarity">
    <text evidence="1 7">Belongs to the peptidase S10 family.</text>
</comment>
<dbReference type="InterPro" id="IPR001563">
    <property type="entry name" value="Peptidase_S10"/>
</dbReference>
<dbReference type="EMBL" id="OU893343">
    <property type="protein sequence ID" value="CAG9784175.1"/>
    <property type="molecule type" value="Genomic_DNA"/>
</dbReference>
<dbReference type="PANTHER" id="PTHR11802">
    <property type="entry name" value="SERINE PROTEASE FAMILY S10 SERINE CARBOXYPEPTIDASE"/>
    <property type="match status" value="1"/>
</dbReference>
<dbReference type="PRINTS" id="PR00724">
    <property type="entry name" value="CRBOXYPTASEC"/>
</dbReference>
<accession>A0A9N9QVF8</accession>
<dbReference type="PROSITE" id="PS00560">
    <property type="entry name" value="CARBOXYPEPT_SER_HIS"/>
    <property type="match status" value="1"/>
</dbReference>
<evidence type="ECO:0000256" key="1">
    <source>
        <dbReference type="ARBA" id="ARBA00009431"/>
    </source>
</evidence>
<feature type="signal peptide" evidence="7">
    <location>
        <begin position="1"/>
        <end position="17"/>
    </location>
</feature>
<dbReference type="GO" id="GO:0004185">
    <property type="term" value="F:serine-type carboxypeptidase activity"/>
    <property type="evidence" value="ECO:0007669"/>
    <property type="project" value="UniProtKB-UniRule"/>
</dbReference>
<keyword evidence="2 7" id="KW-0121">Carboxypeptidase</keyword>
<dbReference type="PROSITE" id="PS00131">
    <property type="entry name" value="CARBOXYPEPT_SER_SER"/>
    <property type="match status" value="1"/>
</dbReference>
<name>A0A9N9QVF8_9NEOP</name>
<keyword evidence="6" id="KW-0325">Glycoprotein</keyword>
<dbReference type="InterPro" id="IPR018202">
    <property type="entry name" value="Ser_caboxypep_ser_AS"/>
</dbReference>
<evidence type="ECO:0000256" key="7">
    <source>
        <dbReference type="RuleBase" id="RU361156"/>
    </source>
</evidence>
<protein>
    <recommendedName>
        <fullName evidence="7">Carboxypeptidase</fullName>
        <ecNumber evidence="7">3.4.16.-</ecNumber>
    </recommendedName>
</protein>
<dbReference type="GO" id="GO:0006508">
    <property type="term" value="P:proteolysis"/>
    <property type="evidence" value="ECO:0007669"/>
    <property type="project" value="UniProtKB-KW"/>
</dbReference>
<organism evidence="8 9">
    <name type="scientific">Diatraea saccharalis</name>
    <name type="common">sugarcane borer</name>
    <dbReference type="NCBI Taxonomy" id="40085"/>
    <lineage>
        <taxon>Eukaryota</taxon>
        <taxon>Metazoa</taxon>
        <taxon>Ecdysozoa</taxon>
        <taxon>Arthropoda</taxon>
        <taxon>Hexapoda</taxon>
        <taxon>Insecta</taxon>
        <taxon>Pterygota</taxon>
        <taxon>Neoptera</taxon>
        <taxon>Endopterygota</taxon>
        <taxon>Lepidoptera</taxon>
        <taxon>Glossata</taxon>
        <taxon>Ditrysia</taxon>
        <taxon>Pyraloidea</taxon>
        <taxon>Crambidae</taxon>
        <taxon>Crambinae</taxon>
        <taxon>Diatraea</taxon>
    </lineage>
</organism>
<reference evidence="8" key="2">
    <citation type="submission" date="2022-10" db="EMBL/GenBank/DDBJ databases">
        <authorList>
            <consortium name="ENA_rothamsted_submissions"/>
            <consortium name="culmorum"/>
            <person name="King R."/>
        </authorList>
    </citation>
    <scope>NUCLEOTIDE SEQUENCE</scope>
</reference>
<dbReference type="Proteomes" id="UP001153714">
    <property type="component" value="Chromosome 12"/>
</dbReference>
<reference evidence="8" key="1">
    <citation type="submission" date="2021-12" db="EMBL/GenBank/DDBJ databases">
        <authorList>
            <person name="King R."/>
        </authorList>
    </citation>
    <scope>NUCLEOTIDE SEQUENCE</scope>
</reference>
<evidence type="ECO:0000256" key="3">
    <source>
        <dbReference type="ARBA" id="ARBA00022670"/>
    </source>
</evidence>
<evidence type="ECO:0000256" key="5">
    <source>
        <dbReference type="ARBA" id="ARBA00022801"/>
    </source>
</evidence>
<dbReference type="OrthoDB" id="443318at2759"/>
<evidence type="ECO:0000313" key="8">
    <source>
        <dbReference type="EMBL" id="CAG9784175.1"/>
    </source>
</evidence>
<evidence type="ECO:0000256" key="4">
    <source>
        <dbReference type="ARBA" id="ARBA00022729"/>
    </source>
</evidence>
<dbReference type="AlphaFoldDB" id="A0A9N9QVF8"/>
<keyword evidence="9" id="KW-1185">Reference proteome</keyword>
<evidence type="ECO:0000313" key="9">
    <source>
        <dbReference type="Proteomes" id="UP001153714"/>
    </source>
</evidence>
<keyword evidence="5 7" id="KW-0378">Hydrolase</keyword>
<feature type="chain" id="PRO_5040537136" description="Carboxypeptidase" evidence="7">
    <location>
        <begin position="18"/>
        <end position="418"/>
    </location>
</feature>
<dbReference type="InterPro" id="IPR029058">
    <property type="entry name" value="AB_hydrolase_fold"/>
</dbReference>
<dbReference type="EC" id="3.4.16.-" evidence="7"/>
<keyword evidence="4 7" id="KW-0732">Signal</keyword>
<dbReference type="Gene3D" id="3.40.50.1820">
    <property type="entry name" value="alpha/beta hydrolase"/>
    <property type="match status" value="1"/>
</dbReference>
<dbReference type="Pfam" id="PF00450">
    <property type="entry name" value="Peptidase_S10"/>
    <property type="match status" value="2"/>
</dbReference>
<sequence length="418" mass="47948">MYRYILLVFVSICQLQAATLECKNHILTPKIKAGYANQARNQSEVDSKNFLGVKSHSGFLTVNEEYNSNLFFWYFPHERQAEVPWIIWLQVVRRNLTWASDYSLLFVDNPVGAGFSFTDDDKGYTQNEDEVGEQLYELLIQFLEIFPELKTAPLFIAGESYAGKYVPALAIQIHRRNRESKESETPINLRGLSIGNGLIDPRSMMHYTELCSVLGLLAGKDLEKLKELENASVTLLDEQRMVESANKFNETIEFIKKKSGVSIYNFNRDPTSSKTPEFELFVTKPEVRRWIHAGCAKFDFNNQLVYTKMLVDFMNTTKPFVEELLEQYGVMCYSGQLDVILPYGGSRYMYRDLHWTGRNKYDEAPRKRLRGTDGGVVGYKKSGGNFVEVVVRGAGHMVPAEEPEVLKFLLDAFIEDFK</sequence>
<gene>
    <name evidence="8" type="ORF">DIATSA_LOCUS2286</name>
</gene>
<dbReference type="PANTHER" id="PTHR11802:SF472">
    <property type="entry name" value="SERINE CARBOXYPEPTIDASE CPVL-RELATED"/>
    <property type="match status" value="1"/>
</dbReference>
<evidence type="ECO:0000256" key="6">
    <source>
        <dbReference type="ARBA" id="ARBA00023180"/>
    </source>
</evidence>